<dbReference type="InterPro" id="IPR042127">
    <property type="entry name" value="TMEM45"/>
</dbReference>
<feature type="transmembrane region" description="Helical" evidence="6">
    <location>
        <begin position="189"/>
        <end position="207"/>
    </location>
</feature>
<feature type="transmembrane region" description="Helical" evidence="6">
    <location>
        <begin position="6"/>
        <end position="24"/>
    </location>
</feature>
<evidence type="ECO:0000313" key="10">
    <source>
        <dbReference type="EMBL" id="CAF3788847.1"/>
    </source>
</evidence>
<evidence type="ECO:0000313" key="7">
    <source>
        <dbReference type="EMBL" id="CAF0775853.1"/>
    </source>
</evidence>
<feature type="transmembrane region" description="Helical" evidence="6">
    <location>
        <begin position="97"/>
        <end position="116"/>
    </location>
</feature>
<accession>A0A814HZ12</accession>
<evidence type="ECO:0000313" key="9">
    <source>
        <dbReference type="EMBL" id="CAF3557014.1"/>
    </source>
</evidence>
<dbReference type="AlphaFoldDB" id="A0A814HZ12"/>
<proteinExistence type="inferred from homology"/>
<keyword evidence="3 6" id="KW-0812">Transmembrane</keyword>
<reference evidence="8" key="1">
    <citation type="submission" date="2021-02" db="EMBL/GenBank/DDBJ databases">
        <authorList>
            <person name="Nowell W R."/>
        </authorList>
    </citation>
    <scope>NUCLEOTIDE SEQUENCE</scope>
</reference>
<evidence type="ECO:0000256" key="5">
    <source>
        <dbReference type="ARBA" id="ARBA00023136"/>
    </source>
</evidence>
<dbReference type="EMBL" id="CAJNOQ010003539">
    <property type="protein sequence ID" value="CAF1017381.1"/>
    <property type="molecule type" value="Genomic_DNA"/>
</dbReference>
<comment type="subcellular location">
    <subcellularLocation>
        <location evidence="1">Membrane</location>
        <topology evidence="1">Multi-pass membrane protein</topology>
    </subcellularLocation>
</comment>
<evidence type="ECO:0008006" key="12">
    <source>
        <dbReference type="Google" id="ProtNLM"/>
    </source>
</evidence>
<dbReference type="InterPro" id="IPR006904">
    <property type="entry name" value="DUF716"/>
</dbReference>
<sequence length="327" mass="37873">MLGGTFFIIFAIWWGFALAVKYFHLRHPAKKPSKYHSSTTFSCFCCPTAYLQRIPLESYLKLLCVSIGILGEAVTGLKHPYDEVLQKYRWSFIEVNAQHITMFFSFGFASFFEILVHSKQYDLPAGIEYVTNILAYAIEGFLFKFHLHGRDEIDIHVHTLLVYSISMCVLASIWEYCRPNQILATYTRIAATFLQGTWFYEAGFILYPPTDSPSWKWTATHGQILIITVTFVWQFLLILVFLLLQTTIVWCVLKRRYKNSLNYNYQHLNNEDEVNMNSNNNNHVLKSLMSVNNNGKTVVDIGSIVQESGDDNESQLEFEQYRTVPQS</sequence>
<keyword evidence="4 6" id="KW-1133">Transmembrane helix</keyword>
<organism evidence="8 11">
    <name type="scientific">Didymodactylos carnosus</name>
    <dbReference type="NCBI Taxonomy" id="1234261"/>
    <lineage>
        <taxon>Eukaryota</taxon>
        <taxon>Metazoa</taxon>
        <taxon>Spiralia</taxon>
        <taxon>Gnathifera</taxon>
        <taxon>Rotifera</taxon>
        <taxon>Eurotatoria</taxon>
        <taxon>Bdelloidea</taxon>
        <taxon>Philodinida</taxon>
        <taxon>Philodinidae</taxon>
        <taxon>Didymodactylos</taxon>
    </lineage>
</organism>
<dbReference type="Proteomes" id="UP000677228">
    <property type="component" value="Unassembled WGS sequence"/>
</dbReference>
<evidence type="ECO:0000256" key="6">
    <source>
        <dbReference type="SAM" id="Phobius"/>
    </source>
</evidence>
<comment type="caution">
    <text evidence="8">The sequence shown here is derived from an EMBL/GenBank/DDBJ whole genome shotgun (WGS) entry which is preliminary data.</text>
</comment>
<feature type="transmembrane region" description="Helical" evidence="6">
    <location>
        <begin position="155"/>
        <end position="177"/>
    </location>
</feature>
<dbReference type="EMBL" id="CAJOBC010003539">
    <property type="protein sequence ID" value="CAF3788847.1"/>
    <property type="molecule type" value="Genomic_DNA"/>
</dbReference>
<evidence type="ECO:0000256" key="1">
    <source>
        <dbReference type="ARBA" id="ARBA00004141"/>
    </source>
</evidence>
<dbReference type="OrthoDB" id="551896at2759"/>
<dbReference type="Pfam" id="PF04819">
    <property type="entry name" value="DUF716"/>
    <property type="match status" value="1"/>
</dbReference>
<feature type="transmembrane region" description="Helical" evidence="6">
    <location>
        <begin position="227"/>
        <end position="253"/>
    </location>
</feature>
<dbReference type="PANTHER" id="PTHR16007">
    <property type="entry name" value="EPIDIDYMAL MEMBRANE PROTEIN E9-RELATED"/>
    <property type="match status" value="1"/>
</dbReference>
<dbReference type="GO" id="GO:0016020">
    <property type="term" value="C:membrane"/>
    <property type="evidence" value="ECO:0007669"/>
    <property type="project" value="UniProtKB-SubCell"/>
</dbReference>
<dbReference type="EMBL" id="CAJNOK010000793">
    <property type="protein sequence ID" value="CAF0775853.1"/>
    <property type="molecule type" value="Genomic_DNA"/>
</dbReference>
<evidence type="ECO:0000256" key="3">
    <source>
        <dbReference type="ARBA" id="ARBA00022692"/>
    </source>
</evidence>
<dbReference type="Proteomes" id="UP000663829">
    <property type="component" value="Unassembled WGS sequence"/>
</dbReference>
<dbReference type="Proteomes" id="UP000681722">
    <property type="component" value="Unassembled WGS sequence"/>
</dbReference>
<evidence type="ECO:0000256" key="2">
    <source>
        <dbReference type="ARBA" id="ARBA00006948"/>
    </source>
</evidence>
<protein>
    <recommendedName>
        <fullName evidence="12">Transmembrane protein 45B</fullName>
    </recommendedName>
</protein>
<evidence type="ECO:0000313" key="8">
    <source>
        <dbReference type="EMBL" id="CAF1017381.1"/>
    </source>
</evidence>
<keyword evidence="11" id="KW-1185">Reference proteome</keyword>
<dbReference type="EMBL" id="CAJOBA010000793">
    <property type="protein sequence ID" value="CAF3557014.1"/>
    <property type="molecule type" value="Genomic_DNA"/>
</dbReference>
<keyword evidence="5 6" id="KW-0472">Membrane</keyword>
<dbReference type="PANTHER" id="PTHR16007:SF15">
    <property type="entry name" value="TRANSMEMBRANE PROTEIN 45B"/>
    <property type="match status" value="1"/>
</dbReference>
<comment type="similarity">
    <text evidence="2">Belongs to the TMEM45 family.</text>
</comment>
<evidence type="ECO:0000313" key="11">
    <source>
        <dbReference type="Proteomes" id="UP000663829"/>
    </source>
</evidence>
<dbReference type="Proteomes" id="UP000682733">
    <property type="component" value="Unassembled WGS sequence"/>
</dbReference>
<gene>
    <name evidence="8" type="ORF">GPM918_LOCUS14592</name>
    <name evidence="7" type="ORF">OVA965_LOCUS3334</name>
    <name evidence="10" type="ORF">SRO942_LOCUS14592</name>
    <name evidence="9" type="ORF">TMI583_LOCUS3333</name>
</gene>
<evidence type="ECO:0000256" key="4">
    <source>
        <dbReference type="ARBA" id="ARBA00022989"/>
    </source>
</evidence>
<name>A0A814HZ12_9BILA</name>